<sequence>MHSPSLLIFLALVFLFGTLKDGLIQRRSQAGPTQRISSSVNAEQGQRDYSGNDLAHDLIKKKSGSDYSFQPLFKRQGSCKDGQTACGPGCMPENADCCSGKTYCIAGTIDCDHKYSCLYVIINIGCNDSDKSTINNNNKFAITNRNGYSILHHKRDHPHCNGAAFGRDSGNGTTSTGIIAGATVGGVVAGALAMGALWLLFRRQK</sequence>
<reference evidence="3" key="1">
    <citation type="submission" date="2021-10" db="EMBL/GenBank/DDBJ databases">
        <authorList>
            <person name="Piombo E."/>
        </authorList>
    </citation>
    <scope>NUCLEOTIDE SEQUENCE</scope>
</reference>
<feature type="signal peptide" evidence="2">
    <location>
        <begin position="1"/>
        <end position="22"/>
    </location>
</feature>
<keyword evidence="1" id="KW-1133">Transmembrane helix</keyword>
<keyword evidence="2" id="KW-0732">Signal</keyword>
<evidence type="ECO:0000313" key="4">
    <source>
        <dbReference type="Proteomes" id="UP000696573"/>
    </source>
</evidence>
<dbReference type="EMBL" id="CABFNQ020000731">
    <property type="protein sequence ID" value="CAH0028337.1"/>
    <property type="molecule type" value="Genomic_DNA"/>
</dbReference>
<feature type="transmembrane region" description="Helical" evidence="1">
    <location>
        <begin position="178"/>
        <end position="201"/>
    </location>
</feature>
<evidence type="ECO:0000256" key="1">
    <source>
        <dbReference type="SAM" id="Phobius"/>
    </source>
</evidence>
<dbReference type="Proteomes" id="UP000696573">
    <property type="component" value="Unassembled WGS sequence"/>
</dbReference>
<keyword evidence="1" id="KW-0472">Membrane</keyword>
<keyword evidence="1" id="KW-0812">Transmembrane</keyword>
<proteinExistence type="predicted"/>
<organism evidence="3 4">
    <name type="scientific">Clonostachys rhizophaga</name>
    <dbReference type="NCBI Taxonomy" id="160324"/>
    <lineage>
        <taxon>Eukaryota</taxon>
        <taxon>Fungi</taxon>
        <taxon>Dikarya</taxon>
        <taxon>Ascomycota</taxon>
        <taxon>Pezizomycotina</taxon>
        <taxon>Sordariomycetes</taxon>
        <taxon>Hypocreomycetidae</taxon>
        <taxon>Hypocreales</taxon>
        <taxon>Bionectriaceae</taxon>
        <taxon>Clonostachys</taxon>
    </lineage>
</organism>
<evidence type="ECO:0000313" key="3">
    <source>
        <dbReference type="EMBL" id="CAH0028337.1"/>
    </source>
</evidence>
<evidence type="ECO:0000256" key="2">
    <source>
        <dbReference type="SAM" id="SignalP"/>
    </source>
</evidence>
<keyword evidence="4" id="KW-1185">Reference proteome</keyword>
<accession>A0A9N9VL62</accession>
<comment type="caution">
    <text evidence="3">The sequence shown here is derived from an EMBL/GenBank/DDBJ whole genome shotgun (WGS) entry which is preliminary data.</text>
</comment>
<feature type="chain" id="PRO_5040141558" evidence="2">
    <location>
        <begin position="23"/>
        <end position="205"/>
    </location>
</feature>
<dbReference type="AlphaFoldDB" id="A0A9N9VL62"/>
<protein>
    <submittedName>
        <fullName evidence="3">Uncharacterized protein</fullName>
    </submittedName>
</protein>
<dbReference type="OrthoDB" id="5284760at2759"/>
<name>A0A9N9VL62_9HYPO</name>
<gene>
    <name evidence="3" type="ORF">CRHIZ90672A_00012631</name>
</gene>